<keyword evidence="3" id="KW-1185">Reference proteome</keyword>
<dbReference type="EMBL" id="BAABRT010000001">
    <property type="protein sequence ID" value="GAA5523647.1"/>
    <property type="molecule type" value="Genomic_DNA"/>
</dbReference>
<comment type="caution">
    <text evidence="2">The sequence shown here is derived from an EMBL/GenBank/DDBJ whole genome shotgun (WGS) entry which is preliminary data.</text>
</comment>
<sequence>MKSLALFVAIIFLSVSGQASPIHRGEVTKEQSDELIEYFNKGATVSVSGIPLRALPKGLGDKIWRISRKEADYVVEIATEKCNKNGYEVFIVRYKCSVKGASCGFQVSETNECIMEVAYNNARQ</sequence>
<accession>A0ABP9WKB4</accession>
<evidence type="ECO:0000313" key="2">
    <source>
        <dbReference type="EMBL" id="GAA5523647.1"/>
    </source>
</evidence>
<keyword evidence="1" id="KW-0732">Signal</keyword>
<reference evidence="2 3" key="1">
    <citation type="submission" date="2024-02" db="EMBL/GenBank/DDBJ databases">
        <title>Microbulbifer aestuariivivens NBRC 112533.</title>
        <authorList>
            <person name="Ichikawa N."/>
            <person name="Katano-Makiyama Y."/>
            <person name="Hidaka K."/>
        </authorList>
    </citation>
    <scope>NUCLEOTIDE SEQUENCE [LARGE SCALE GENOMIC DNA]</scope>
    <source>
        <strain evidence="2 3">NBRC 112533</strain>
    </source>
</reference>
<dbReference type="RefSeq" id="WP_345547959.1">
    <property type="nucleotide sequence ID" value="NZ_BAABRT010000001.1"/>
</dbReference>
<gene>
    <name evidence="2" type="ORF">Maes01_00196</name>
</gene>
<evidence type="ECO:0000313" key="3">
    <source>
        <dbReference type="Proteomes" id="UP001408594"/>
    </source>
</evidence>
<name>A0ABP9WKB4_9GAMM</name>
<organism evidence="2 3">
    <name type="scientific">Microbulbifer aestuariivivens</name>
    <dbReference type="NCBI Taxonomy" id="1908308"/>
    <lineage>
        <taxon>Bacteria</taxon>
        <taxon>Pseudomonadati</taxon>
        <taxon>Pseudomonadota</taxon>
        <taxon>Gammaproteobacteria</taxon>
        <taxon>Cellvibrionales</taxon>
        <taxon>Microbulbiferaceae</taxon>
        <taxon>Microbulbifer</taxon>
    </lineage>
</organism>
<feature type="chain" id="PRO_5045241259" evidence="1">
    <location>
        <begin position="20"/>
        <end position="124"/>
    </location>
</feature>
<dbReference type="Proteomes" id="UP001408594">
    <property type="component" value="Unassembled WGS sequence"/>
</dbReference>
<proteinExistence type="predicted"/>
<evidence type="ECO:0000256" key="1">
    <source>
        <dbReference type="SAM" id="SignalP"/>
    </source>
</evidence>
<feature type="signal peptide" evidence="1">
    <location>
        <begin position="1"/>
        <end position="19"/>
    </location>
</feature>
<protein>
    <submittedName>
        <fullName evidence="2">Uncharacterized protein</fullName>
    </submittedName>
</protein>